<dbReference type="Proteomes" id="UP000886602">
    <property type="component" value="Unassembled WGS sequence"/>
</dbReference>
<dbReference type="EMBL" id="JADJNC010000011">
    <property type="protein sequence ID" value="MBK7423011.1"/>
    <property type="molecule type" value="Genomic_DNA"/>
</dbReference>
<evidence type="ECO:0000256" key="1">
    <source>
        <dbReference type="SAM" id="SignalP"/>
    </source>
</evidence>
<feature type="chain" id="PRO_5039688871" evidence="1">
    <location>
        <begin position="19"/>
        <end position="91"/>
    </location>
</feature>
<name>A0A9D7FJG2_9RHOO</name>
<feature type="signal peptide" evidence="1">
    <location>
        <begin position="1"/>
        <end position="18"/>
    </location>
</feature>
<proteinExistence type="predicted"/>
<dbReference type="AlphaFoldDB" id="A0A9D7FJG2"/>
<comment type="caution">
    <text evidence="2">The sequence shown here is derived from an EMBL/GenBank/DDBJ whole genome shotgun (WGS) entry which is preliminary data.</text>
</comment>
<accession>A0A9D7FJG2</accession>
<sequence>MKTIFALLALSVSTAAFSECYSIYAPSNELVWQSTVPPVPMNTASLNAEVQKKVPKGHLVISTDPRGLCPVVDLTQPRKTMRDKAEEMKYD</sequence>
<gene>
    <name evidence="2" type="ORF">IPJ48_07905</name>
</gene>
<protein>
    <submittedName>
        <fullName evidence="2">Uncharacterized protein</fullName>
    </submittedName>
</protein>
<keyword evidence="1" id="KW-0732">Signal</keyword>
<evidence type="ECO:0000313" key="2">
    <source>
        <dbReference type="EMBL" id="MBK7423011.1"/>
    </source>
</evidence>
<evidence type="ECO:0000313" key="3">
    <source>
        <dbReference type="Proteomes" id="UP000886602"/>
    </source>
</evidence>
<reference evidence="2" key="1">
    <citation type="submission" date="2020-10" db="EMBL/GenBank/DDBJ databases">
        <title>Connecting structure to function with the recovery of over 1000 high-quality activated sludge metagenome-assembled genomes encoding full-length rRNA genes using long-read sequencing.</title>
        <authorList>
            <person name="Singleton C.M."/>
            <person name="Petriglieri F."/>
            <person name="Kristensen J.M."/>
            <person name="Kirkegaard R.H."/>
            <person name="Michaelsen T.Y."/>
            <person name="Andersen M.H."/>
            <person name="Karst S.M."/>
            <person name="Dueholm M.S."/>
            <person name="Nielsen P.H."/>
            <person name="Albertsen M."/>
        </authorList>
    </citation>
    <scope>NUCLEOTIDE SEQUENCE</scope>
    <source>
        <strain evidence="2">EsbW_18-Q3-R4-48_MAXAC.044</strain>
    </source>
</reference>
<organism evidence="2 3">
    <name type="scientific">Candidatus Propionivibrio dominans</name>
    <dbReference type="NCBI Taxonomy" id="2954373"/>
    <lineage>
        <taxon>Bacteria</taxon>
        <taxon>Pseudomonadati</taxon>
        <taxon>Pseudomonadota</taxon>
        <taxon>Betaproteobacteria</taxon>
        <taxon>Rhodocyclales</taxon>
        <taxon>Rhodocyclaceae</taxon>
        <taxon>Propionivibrio</taxon>
    </lineage>
</organism>